<dbReference type="GO" id="GO:0016787">
    <property type="term" value="F:hydrolase activity"/>
    <property type="evidence" value="ECO:0007669"/>
    <property type="project" value="UniProtKB-KW"/>
</dbReference>
<dbReference type="GO" id="GO:0003964">
    <property type="term" value="F:RNA-directed DNA polymerase activity"/>
    <property type="evidence" value="ECO:0007669"/>
    <property type="project" value="UniProtKB-KW"/>
</dbReference>
<gene>
    <name evidence="9" type="ORF">Tci_474750</name>
</gene>
<dbReference type="AlphaFoldDB" id="A0A699I787"/>
<comment type="caution">
    <text evidence="9">The sequence shown here is derived from an EMBL/GenBank/DDBJ whole genome shotgun (WGS) entry which is preliminary data.</text>
</comment>
<feature type="domain" description="Reverse transcriptase/retrotransposon-derived protein RNase H-like" evidence="8">
    <location>
        <begin position="26"/>
        <end position="63"/>
    </location>
</feature>
<evidence type="ECO:0000256" key="5">
    <source>
        <dbReference type="ARBA" id="ARBA00022801"/>
    </source>
</evidence>
<evidence type="ECO:0000256" key="4">
    <source>
        <dbReference type="ARBA" id="ARBA00022759"/>
    </source>
</evidence>
<dbReference type="InterPro" id="IPR012337">
    <property type="entry name" value="RNaseH-like_sf"/>
</dbReference>
<evidence type="ECO:0000256" key="3">
    <source>
        <dbReference type="ARBA" id="ARBA00022722"/>
    </source>
</evidence>
<keyword evidence="1" id="KW-0808">Transferase</keyword>
<dbReference type="SUPFAM" id="SSF53098">
    <property type="entry name" value="Ribonuclease H-like"/>
    <property type="match status" value="1"/>
</dbReference>
<dbReference type="Gene3D" id="3.30.420.10">
    <property type="entry name" value="Ribonuclease H-like superfamily/Ribonuclease H"/>
    <property type="match status" value="1"/>
</dbReference>
<dbReference type="Pfam" id="PF17919">
    <property type="entry name" value="RT_RNaseH_2"/>
    <property type="match status" value="1"/>
</dbReference>
<feature type="domain" description="Reverse transcriptase RNase H-like" evidence="7">
    <location>
        <begin position="64"/>
        <end position="113"/>
    </location>
</feature>
<evidence type="ECO:0000256" key="6">
    <source>
        <dbReference type="ARBA" id="ARBA00022918"/>
    </source>
</evidence>
<evidence type="ECO:0000259" key="8">
    <source>
        <dbReference type="Pfam" id="PF17919"/>
    </source>
</evidence>
<organism evidence="9">
    <name type="scientific">Tanacetum cinerariifolium</name>
    <name type="common">Dalmatian daisy</name>
    <name type="synonym">Chrysanthemum cinerariifolium</name>
    <dbReference type="NCBI Taxonomy" id="118510"/>
    <lineage>
        <taxon>Eukaryota</taxon>
        <taxon>Viridiplantae</taxon>
        <taxon>Streptophyta</taxon>
        <taxon>Embryophyta</taxon>
        <taxon>Tracheophyta</taxon>
        <taxon>Spermatophyta</taxon>
        <taxon>Magnoliopsida</taxon>
        <taxon>eudicotyledons</taxon>
        <taxon>Gunneridae</taxon>
        <taxon>Pentapetalae</taxon>
        <taxon>asterids</taxon>
        <taxon>campanulids</taxon>
        <taxon>Asterales</taxon>
        <taxon>Asteraceae</taxon>
        <taxon>Asteroideae</taxon>
        <taxon>Anthemideae</taxon>
        <taxon>Anthemidinae</taxon>
        <taxon>Tanacetum</taxon>
    </lineage>
</organism>
<sequence>MDWLSNPKAKLIRREKVVRIPLLDGKDKLCNAPVLALLDGLEDFVLYCDASMIGLGCVLMQRGAVVFALKIWRHNLYGTKSVIYTDHKSLQHIFSQKELNMRQLRWIELFSDYDCEIRYHPSKENVVVDALSGKEKVKPKSTLEDMLRAYVIDFGGSWDVYLPLVEFSYNNSYHSSVRCAPFEALYGRKCHSSIMWTEVCRESFKTRLCLELI</sequence>
<reference evidence="9" key="1">
    <citation type="journal article" date="2019" name="Sci. Rep.">
        <title>Draft genome of Tanacetum cinerariifolium, the natural source of mosquito coil.</title>
        <authorList>
            <person name="Yamashiro T."/>
            <person name="Shiraishi A."/>
            <person name="Satake H."/>
            <person name="Nakayama K."/>
        </authorList>
    </citation>
    <scope>NUCLEOTIDE SEQUENCE</scope>
</reference>
<name>A0A699I787_TANCI</name>
<dbReference type="PANTHER" id="PTHR34072">
    <property type="entry name" value="ENZYMATIC POLYPROTEIN-RELATED"/>
    <property type="match status" value="1"/>
</dbReference>
<dbReference type="InterPro" id="IPR036397">
    <property type="entry name" value="RNaseH_sf"/>
</dbReference>
<dbReference type="GO" id="GO:0004519">
    <property type="term" value="F:endonuclease activity"/>
    <property type="evidence" value="ECO:0007669"/>
    <property type="project" value="UniProtKB-KW"/>
</dbReference>
<dbReference type="EMBL" id="BKCJ010233422">
    <property type="protein sequence ID" value="GEZ02777.1"/>
    <property type="molecule type" value="Genomic_DNA"/>
</dbReference>
<dbReference type="CDD" id="cd09274">
    <property type="entry name" value="RNase_HI_RT_Ty3"/>
    <property type="match status" value="1"/>
</dbReference>
<keyword evidence="2" id="KW-0548">Nucleotidyltransferase</keyword>
<keyword evidence="3" id="KW-0540">Nuclease</keyword>
<dbReference type="InterPro" id="IPR043502">
    <property type="entry name" value="DNA/RNA_pol_sf"/>
</dbReference>
<evidence type="ECO:0000256" key="2">
    <source>
        <dbReference type="ARBA" id="ARBA00022695"/>
    </source>
</evidence>
<proteinExistence type="predicted"/>
<accession>A0A699I787</accession>
<evidence type="ECO:0000313" key="9">
    <source>
        <dbReference type="EMBL" id="GEZ02777.1"/>
    </source>
</evidence>
<dbReference type="PANTHER" id="PTHR34072:SF52">
    <property type="entry name" value="RIBONUCLEASE H"/>
    <property type="match status" value="1"/>
</dbReference>
<evidence type="ECO:0000259" key="7">
    <source>
        <dbReference type="Pfam" id="PF17917"/>
    </source>
</evidence>
<evidence type="ECO:0000256" key="1">
    <source>
        <dbReference type="ARBA" id="ARBA00022679"/>
    </source>
</evidence>
<keyword evidence="4" id="KW-0255">Endonuclease</keyword>
<dbReference type="Pfam" id="PF17917">
    <property type="entry name" value="RT_RNaseH"/>
    <property type="match status" value="1"/>
</dbReference>
<dbReference type="InterPro" id="IPR041373">
    <property type="entry name" value="RT_RNaseH"/>
</dbReference>
<keyword evidence="6 9" id="KW-0695">RNA-directed DNA polymerase</keyword>
<protein>
    <submittedName>
        <fullName evidence="9">Putative reverse transcriptase domain-containing protein</fullName>
    </submittedName>
</protein>
<dbReference type="GO" id="GO:0003676">
    <property type="term" value="F:nucleic acid binding"/>
    <property type="evidence" value="ECO:0007669"/>
    <property type="project" value="InterPro"/>
</dbReference>
<dbReference type="SUPFAM" id="SSF56672">
    <property type="entry name" value="DNA/RNA polymerases"/>
    <property type="match status" value="1"/>
</dbReference>
<keyword evidence="5" id="KW-0378">Hydrolase</keyword>
<dbReference type="InterPro" id="IPR041577">
    <property type="entry name" value="RT_RNaseH_2"/>
</dbReference>